<evidence type="ECO:0000313" key="1">
    <source>
        <dbReference type="EMBL" id="NMF06877.1"/>
    </source>
</evidence>
<dbReference type="RefSeq" id="WP_168982862.1">
    <property type="nucleotide sequence ID" value="NZ_JABAGD010000043.1"/>
</dbReference>
<evidence type="ECO:0000313" key="2">
    <source>
        <dbReference type="Proteomes" id="UP000587880"/>
    </source>
</evidence>
<gene>
    <name evidence="1" type="ORF">HF849_19455</name>
</gene>
<proteinExistence type="predicted"/>
<sequence length="65" mass="7712">MSQESINYQKKLHELNEFAEDGIYTVSNSSNEPKIKIRDLVEYCENNNIQSNELRQEEYTNFIIP</sequence>
<comment type="caution">
    <text evidence="1">The sequence shown here is derived from an EMBL/GenBank/DDBJ whole genome shotgun (WGS) entry which is preliminary data.</text>
</comment>
<dbReference type="EMBL" id="JABAGD010000043">
    <property type="protein sequence ID" value="NMF06877.1"/>
    <property type="molecule type" value="Genomic_DNA"/>
</dbReference>
<accession>A0A7X9SRR3</accession>
<organism evidence="1 2">
    <name type="scientific">Clostridium beijerinckii</name>
    <name type="common">Clostridium MP</name>
    <dbReference type="NCBI Taxonomy" id="1520"/>
    <lineage>
        <taxon>Bacteria</taxon>
        <taxon>Bacillati</taxon>
        <taxon>Bacillota</taxon>
        <taxon>Clostridia</taxon>
        <taxon>Eubacteriales</taxon>
        <taxon>Clostridiaceae</taxon>
        <taxon>Clostridium</taxon>
    </lineage>
</organism>
<dbReference type="Proteomes" id="UP000587880">
    <property type="component" value="Unassembled WGS sequence"/>
</dbReference>
<reference evidence="1 2" key="1">
    <citation type="submission" date="2020-04" db="EMBL/GenBank/DDBJ databases">
        <authorList>
            <person name="Hitch T.C.A."/>
            <person name="Wylensek D."/>
            <person name="Clavel T."/>
        </authorList>
    </citation>
    <scope>NUCLEOTIDE SEQUENCE [LARGE SCALE GENOMIC DNA]</scope>
    <source>
        <strain evidence="1 2">WB01_NA02</strain>
    </source>
</reference>
<name>A0A7X9SRR3_CLOBE</name>
<dbReference type="AlphaFoldDB" id="A0A7X9SRR3"/>
<protein>
    <submittedName>
        <fullName evidence="1">Uncharacterized protein</fullName>
    </submittedName>
</protein>